<comment type="similarity">
    <text evidence="1">Belongs to the UPF0065 (bug) family.</text>
</comment>
<name>A0A853G2H3_9BURK</name>
<sequence length="318" mass="34068">MKKILIGLALGAAAAAPSWAQDYPSQAIKFIVPFPAGQASDTISRLVGEQLALRLKQPVIVENKAGAGGNIGSEIGARAKPDGYTITVATAALPISRHVRKLSFDPGKDFKTVALMTVTPLVLITRPDMPANSVKELIGLVKKDPGKYTFASSGVGTSHHLSGELFKSLEDLDILHVPYQGSSAAHIDMIAGRVDMMFDNIVPVTPHLAEKKLKALAVTTKERAPAQPGIPTMSESGYPEFEAVAWFGLLAPKDTPDEIVEKLNREVNAVLQLPAVKERLEGMGAFVQNRSAQDFGAFMQAEIAKWGPVVQKAKIQLD</sequence>
<dbReference type="Gene3D" id="3.40.190.10">
    <property type="entry name" value="Periplasmic binding protein-like II"/>
    <property type="match status" value="1"/>
</dbReference>
<dbReference type="CDD" id="cd13578">
    <property type="entry name" value="PBP2_Bug27"/>
    <property type="match status" value="1"/>
</dbReference>
<protein>
    <submittedName>
        <fullName evidence="3">Tripartite tricarboxylate transporter substrate binding protein</fullName>
    </submittedName>
</protein>
<dbReference type="RefSeq" id="WP_180154269.1">
    <property type="nucleotide sequence ID" value="NZ_JACCEM010000003.1"/>
</dbReference>
<dbReference type="Pfam" id="PF03401">
    <property type="entry name" value="TctC"/>
    <property type="match status" value="1"/>
</dbReference>
<feature type="signal peptide" evidence="2">
    <location>
        <begin position="1"/>
        <end position="20"/>
    </location>
</feature>
<keyword evidence="2" id="KW-0732">Signal</keyword>
<keyword evidence="4" id="KW-1185">Reference proteome</keyword>
<evidence type="ECO:0000256" key="2">
    <source>
        <dbReference type="SAM" id="SignalP"/>
    </source>
</evidence>
<dbReference type="AlphaFoldDB" id="A0A853G2H3"/>
<evidence type="ECO:0000313" key="4">
    <source>
        <dbReference type="Proteomes" id="UP000559809"/>
    </source>
</evidence>
<comment type="caution">
    <text evidence="3">The sequence shown here is derived from an EMBL/GenBank/DDBJ whole genome shotgun (WGS) entry which is preliminary data.</text>
</comment>
<dbReference type="PIRSF" id="PIRSF017082">
    <property type="entry name" value="YflP"/>
    <property type="match status" value="1"/>
</dbReference>
<evidence type="ECO:0000256" key="1">
    <source>
        <dbReference type="ARBA" id="ARBA00006987"/>
    </source>
</evidence>
<dbReference type="Proteomes" id="UP000559809">
    <property type="component" value="Unassembled WGS sequence"/>
</dbReference>
<dbReference type="InterPro" id="IPR005064">
    <property type="entry name" value="BUG"/>
</dbReference>
<accession>A0A853G2H3</accession>
<proteinExistence type="inferred from homology"/>
<gene>
    <name evidence="3" type="ORF">H0A72_06565</name>
</gene>
<reference evidence="3 4" key="1">
    <citation type="submission" date="2020-07" db="EMBL/GenBank/DDBJ databases">
        <title>Taxonomic revisions and descriptions of new bacterial species based on genomic comparisons in the high-G+C-content subgroup of the family Alcaligenaceae.</title>
        <authorList>
            <person name="Szabo A."/>
            <person name="Felfoldi T."/>
        </authorList>
    </citation>
    <scope>NUCLEOTIDE SEQUENCE [LARGE SCALE GENOMIC DNA]</scope>
    <source>
        <strain evidence="3 4">LMG 24012</strain>
    </source>
</reference>
<organism evidence="3 4">
    <name type="scientific">Parapusillimonas granuli</name>
    <dbReference type="NCBI Taxonomy" id="380911"/>
    <lineage>
        <taxon>Bacteria</taxon>
        <taxon>Pseudomonadati</taxon>
        <taxon>Pseudomonadota</taxon>
        <taxon>Betaproteobacteria</taxon>
        <taxon>Burkholderiales</taxon>
        <taxon>Alcaligenaceae</taxon>
        <taxon>Parapusillimonas</taxon>
    </lineage>
</organism>
<evidence type="ECO:0000313" key="3">
    <source>
        <dbReference type="EMBL" id="NYT48971.1"/>
    </source>
</evidence>
<dbReference type="EMBL" id="JACCEM010000003">
    <property type="protein sequence ID" value="NYT48971.1"/>
    <property type="molecule type" value="Genomic_DNA"/>
</dbReference>
<dbReference type="PANTHER" id="PTHR42928">
    <property type="entry name" value="TRICARBOXYLATE-BINDING PROTEIN"/>
    <property type="match status" value="1"/>
</dbReference>
<dbReference type="SUPFAM" id="SSF53850">
    <property type="entry name" value="Periplasmic binding protein-like II"/>
    <property type="match status" value="1"/>
</dbReference>
<dbReference type="InterPro" id="IPR042100">
    <property type="entry name" value="Bug_dom1"/>
</dbReference>
<dbReference type="Gene3D" id="3.40.190.150">
    <property type="entry name" value="Bordetella uptake gene, domain 1"/>
    <property type="match status" value="1"/>
</dbReference>
<feature type="chain" id="PRO_5032478927" evidence="2">
    <location>
        <begin position="21"/>
        <end position="318"/>
    </location>
</feature>
<dbReference type="PANTHER" id="PTHR42928:SF5">
    <property type="entry name" value="BLR1237 PROTEIN"/>
    <property type="match status" value="1"/>
</dbReference>